<name>M6FFX7_9LEPT</name>
<gene>
    <name evidence="1" type="ORF">LEP1GSC008_3286</name>
</gene>
<reference evidence="1 2" key="1">
    <citation type="submission" date="2013-01" db="EMBL/GenBank/DDBJ databases">
        <authorList>
            <person name="Harkins D.M."/>
            <person name="Durkin A.S."/>
            <person name="Brinkac L.M."/>
            <person name="Haft D.H."/>
            <person name="Selengut J.D."/>
            <person name="Sanka R."/>
            <person name="DePew J."/>
            <person name="Purushe J."/>
            <person name="Galloway R.L."/>
            <person name="Vinetz J.M."/>
            <person name="Sutton G.G."/>
            <person name="Nierman W.C."/>
            <person name="Fouts D.E."/>
        </authorList>
    </citation>
    <scope>NUCLEOTIDE SEQUENCE [LARGE SCALE GENOMIC DNA]</scope>
    <source>
        <strain evidence="1 2">Nikolaevo</strain>
    </source>
</reference>
<dbReference type="EMBL" id="ANCE01000186">
    <property type="protein sequence ID" value="EMK21741.1"/>
    <property type="molecule type" value="Genomic_DNA"/>
</dbReference>
<protein>
    <submittedName>
        <fullName evidence="1">Uncharacterized protein</fullName>
    </submittedName>
</protein>
<dbReference type="Proteomes" id="UP000011980">
    <property type="component" value="Unassembled WGS sequence"/>
</dbReference>
<accession>M6FFX7</accession>
<sequence>MEFCIKNPESIFTVVPKDFEEIRERLPFRKQKEVAAAFNKEAKAETLKKGGILENAKRNFRFGRRVSFGDSAGLDFCEMRWRGCFL</sequence>
<dbReference type="RefSeq" id="WP_004779003.1">
    <property type="nucleotide sequence ID" value="NZ_ANCE01000186.1"/>
</dbReference>
<proteinExistence type="predicted"/>
<dbReference type="OrthoDB" id="341359at2"/>
<organism evidence="1 2">
    <name type="scientific">Leptospira kirschneri serovar Bulgarica str. Nikolaevo</name>
    <dbReference type="NCBI Taxonomy" id="1240687"/>
    <lineage>
        <taxon>Bacteria</taxon>
        <taxon>Pseudomonadati</taxon>
        <taxon>Spirochaetota</taxon>
        <taxon>Spirochaetia</taxon>
        <taxon>Leptospirales</taxon>
        <taxon>Leptospiraceae</taxon>
        <taxon>Leptospira</taxon>
    </lineage>
</organism>
<evidence type="ECO:0000313" key="2">
    <source>
        <dbReference type="Proteomes" id="UP000011980"/>
    </source>
</evidence>
<dbReference type="AlphaFoldDB" id="M6FFX7"/>
<evidence type="ECO:0000313" key="1">
    <source>
        <dbReference type="EMBL" id="EMK21741.1"/>
    </source>
</evidence>
<comment type="caution">
    <text evidence="1">The sequence shown here is derived from an EMBL/GenBank/DDBJ whole genome shotgun (WGS) entry which is preliminary data.</text>
</comment>
<dbReference type="PATRIC" id="fig|1240687.3.peg.3719"/>